<evidence type="ECO:0000313" key="9">
    <source>
        <dbReference type="EMBL" id="NJC71222.1"/>
    </source>
</evidence>
<comment type="caution">
    <text evidence="9">The sequence shown here is derived from an EMBL/GenBank/DDBJ whole genome shotgun (WGS) entry which is preliminary data.</text>
</comment>
<dbReference type="InterPro" id="IPR016174">
    <property type="entry name" value="Di-haem_cyt_TM"/>
</dbReference>
<evidence type="ECO:0000256" key="7">
    <source>
        <dbReference type="SAM" id="Phobius"/>
    </source>
</evidence>
<dbReference type="Proteomes" id="UP000722989">
    <property type="component" value="Unassembled WGS sequence"/>
</dbReference>
<feature type="domain" description="Cytochrome b/b6 N-terminal region profile" evidence="8">
    <location>
        <begin position="12"/>
        <end position="238"/>
    </location>
</feature>
<dbReference type="InterPro" id="IPR027387">
    <property type="entry name" value="Cytb/b6-like_sf"/>
</dbReference>
<feature type="transmembrane region" description="Helical" evidence="7">
    <location>
        <begin position="402"/>
        <end position="425"/>
    </location>
</feature>
<keyword evidence="10" id="KW-1185">Reference proteome</keyword>
<feature type="transmembrane region" description="Helical" evidence="7">
    <location>
        <begin position="330"/>
        <end position="350"/>
    </location>
</feature>
<keyword evidence="7" id="KW-0812">Transmembrane</keyword>
<dbReference type="PROSITE" id="PS51002">
    <property type="entry name" value="CYTB_NTER"/>
    <property type="match status" value="1"/>
</dbReference>
<comment type="cofactor">
    <cofactor evidence="1">
        <name>heme</name>
        <dbReference type="ChEBI" id="CHEBI:30413"/>
    </cofactor>
</comment>
<keyword evidence="7" id="KW-1133">Transmembrane helix</keyword>
<evidence type="ECO:0000256" key="5">
    <source>
        <dbReference type="ARBA" id="ARBA00029568"/>
    </source>
</evidence>
<name>A0ABX0XYT9_9ACTN</name>
<feature type="transmembrane region" description="Helical" evidence="7">
    <location>
        <begin position="261"/>
        <end position="280"/>
    </location>
</feature>
<dbReference type="Pfam" id="PF13631">
    <property type="entry name" value="Cytochrom_B_N_2"/>
    <property type="match status" value="1"/>
</dbReference>
<feature type="transmembrane region" description="Helical" evidence="7">
    <location>
        <begin position="375"/>
        <end position="396"/>
    </location>
</feature>
<feature type="transmembrane region" description="Helical" evidence="7">
    <location>
        <begin position="141"/>
        <end position="161"/>
    </location>
</feature>
<evidence type="ECO:0000256" key="6">
    <source>
        <dbReference type="SAM" id="MobiDB-lite"/>
    </source>
</evidence>
<dbReference type="EC" id="7.1.1.8" evidence="2"/>
<evidence type="ECO:0000259" key="8">
    <source>
        <dbReference type="PROSITE" id="PS51002"/>
    </source>
</evidence>
<reference evidence="9 10" key="1">
    <citation type="submission" date="2020-03" db="EMBL/GenBank/DDBJ databases">
        <title>WGS of the type strain of Planosporangium spp.</title>
        <authorList>
            <person name="Thawai C."/>
        </authorList>
    </citation>
    <scope>NUCLEOTIDE SEQUENCE [LARGE SCALE GENOMIC DNA]</scope>
    <source>
        <strain evidence="9 10">TBRC 5610</strain>
    </source>
</reference>
<dbReference type="PANTHER" id="PTHR19271:SF16">
    <property type="entry name" value="CYTOCHROME B"/>
    <property type="match status" value="1"/>
</dbReference>
<evidence type="ECO:0000256" key="3">
    <source>
        <dbReference type="ARBA" id="ARBA00016116"/>
    </source>
</evidence>
<dbReference type="PANTHER" id="PTHR19271">
    <property type="entry name" value="CYTOCHROME B"/>
    <property type="match status" value="1"/>
</dbReference>
<accession>A0ABX0XYT9</accession>
<dbReference type="SUPFAM" id="SSF81342">
    <property type="entry name" value="Transmembrane di-heme cytochromes"/>
    <property type="match status" value="1"/>
</dbReference>
<feature type="transmembrane region" description="Helical" evidence="7">
    <location>
        <begin position="111"/>
        <end position="129"/>
    </location>
</feature>
<feature type="transmembrane region" description="Helical" evidence="7">
    <location>
        <begin position="207"/>
        <end position="230"/>
    </location>
</feature>
<dbReference type="EMBL" id="JAATVY010000010">
    <property type="protein sequence ID" value="NJC71222.1"/>
    <property type="molecule type" value="Genomic_DNA"/>
</dbReference>
<protein>
    <recommendedName>
        <fullName evidence="3">Cytochrome bc1 complex cytochrome b subunit</fullName>
        <ecNumber evidence="2">7.1.1.8</ecNumber>
    </recommendedName>
    <alternativeName>
        <fullName evidence="5">Cytochrome bc1 reductase complex subunit QcrB</fullName>
    </alternativeName>
</protein>
<feature type="region of interest" description="Disordered" evidence="6">
    <location>
        <begin position="502"/>
        <end position="534"/>
    </location>
</feature>
<evidence type="ECO:0000313" key="10">
    <source>
        <dbReference type="Proteomes" id="UP000722989"/>
    </source>
</evidence>
<dbReference type="InterPro" id="IPR005797">
    <property type="entry name" value="Cyt_b/b6_N"/>
</dbReference>
<proteinExistence type="predicted"/>
<sequence>MAGDRTGLLPRAGAALDGRLHAAGLVRRTMNKVFPDHWSFMLGEIALYSFVMLLLTGTFLTLYFDPSDTAVRYHGPYVPLRDLPMSAAYASTLRISFEVRGGLLIRQMHHWAADLFLAAIVVHMLRIFLTGAFRRPRELNWVIGLLLFWLGFVEGFCGYSLPDDGLSGTGLRIAEAILLSIPVVGSWLATTLFGGEFPGHLVLGRLYIAHVLLIPGLLAALVAAHLALIVKQKHTQWPRPGHTERNVVGERMVPGFAARSTGLALSVFGLIALLGGVFQINPIWAFGPYEAAVVSAGSQPDWYVMFLDGGLRLFPPWEIRTAHHTVPAPFWPGVVLPGVLTLLALAYPFVSEWRQHDRAHHNLLQRPRDVPDRTALAAMAVTFYLVLTVSAANDIIAETFHISLNAMVWAGRIGLLLAPPLAYYLTRRLCLSLQQHDREVLGHGIETGELVRGPDGGYQEIHQPLGSRDGRPLPYAGWAVPKRPKRIGLLAPAVKGFFVPVETPRTPLPGQRTAADRRPTAVTAARPGEEHDEQ</sequence>
<dbReference type="RefSeq" id="WP_167926131.1">
    <property type="nucleotide sequence ID" value="NZ_JAATVY010000010.1"/>
</dbReference>
<evidence type="ECO:0000256" key="1">
    <source>
        <dbReference type="ARBA" id="ARBA00001971"/>
    </source>
</evidence>
<comment type="catalytic activity">
    <reaction evidence="4">
        <text>a quinol + 2 Fe(III)-[cytochrome c](out) = a quinone + 2 Fe(II)-[cytochrome c](out) + 2 H(+)(out)</text>
        <dbReference type="Rhea" id="RHEA:11484"/>
        <dbReference type="Rhea" id="RHEA-COMP:10350"/>
        <dbReference type="Rhea" id="RHEA-COMP:14399"/>
        <dbReference type="ChEBI" id="CHEBI:15378"/>
        <dbReference type="ChEBI" id="CHEBI:24646"/>
        <dbReference type="ChEBI" id="CHEBI:29033"/>
        <dbReference type="ChEBI" id="CHEBI:29034"/>
        <dbReference type="ChEBI" id="CHEBI:132124"/>
        <dbReference type="EC" id="7.1.1.8"/>
    </reaction>
</comment>
<gene>
    <name evidence="9" type="ORF">HC031_16095</name>
</gene>
<evidence type="ECO:0000256" key="2">
    <source>
        <dbReference type="ARBA" id="ARBA00012951"/>
    </source>
</evidence>
<dbReference type="Gene3D" id="1.20.810.10">
    <property type="entry name" value="Cytochrome Bc1 Complex, Chain C"/>
    <property type="match status" value="1"/>
</dbReference>
<organism evidence="9 10">
    <name type="scientific">Planosporangium thailandense</name>
    <dbReference type="NCBI Taxonomy" id="765197"/>
    <lineage>
        <taxon>Bacteria</taxon>
        <taxon>Bacillati</taxon>
        <taxon>Actinomycetota</taxon>
        <taxon>Actinomycetes</taxon>
        <taxon>Micromonosporales</taxon>
        <taxon>Micromonosporaceae</taxon>
        <taxon>Planosporangium</taxon>
    </lineage>
</organism>
<evidence type="ECO:0000256" key="4">
    <source>
        <dbReference type="ARBA" id="ARBA00029351"/>
    </source>
</evidence>
<feature type="transmembrane region" description="Helical" evidence="7">
    <location>
        <begin position="45"/>
        <end position="64"/>
    </location>
</feature>
<keyword evidence="7" id="KW-0472">Membrane</keyword>